<feature type="region of interest" description="Disordered" evidence="1">
    <location>
        <begin position="106"/>
        <end position="132"/>
    </location>
</feature>
<name>A0A918I6X0_9ACTN</name>
<dbReference type="AlphaFoldDB" id="A0A918I6X0"/>
<dbReference type="EMBL" id="BMTD01000001">
    <property type="protein sequence ID" value="GGU74554.1"/>
    <property type="molecule type" value="Genomic_DNA"/>
</dbReference>
<sequence length="219" mass="21401">MGGPPARRIAGVTLCAALLAGVTGPAAVAADSTRDRVRAASHAPVPGADALLAQVTLLANLGIVLTPVTGLLTAVLKADNGQLPTDQATALVQAAKDAIAKVTPAAPATPTAAPTTPATPGPPSPRTTTDHRTTTRADLAGDALANLTKALDTLLKAITSGDATQVVPAVKGVLTGLVNYLAALLLSGGLPAPDLPGLPTLPSLPGVPVPVPVPTVPAS</sequence>
<accession>A0A918I6X0</accession>
<evidence type="ECO:0000313" key="3">
    <source>
        <dbReference type="EMBL" id="GGU74554.1"/>
    </source>
</evidence>
<proteinExistence type="predicted"/>
<feature type="signal peptide" evidence="2">
    <location>
        <begin position="1"/>
        <end position="29"/>
    </location>
</feature>
<dbReference type="Proteomes" id="UP000618795">
    <property type="component" value="Unassembled WGS sequence"/>
</dbReference>
<feature type="chain" id="PRO_5037104315" description="Secreted protein" evidence="2">
    <location>
        <begin position="30"/>
        <end position="219"/>
    </location>
</feature>
<comment type="caution">
    <text evidence="3">The sequence shown here is derived from an EMBL/GenBank/DDBJ whole genome shotgun (WGS) entry which is preliminary data.</text>
</comment>
<evidence type="ECO:0000256" key="1">
    <source>
        <dbReference type="SAM" id="MobiDB-lite"/>
    </source>
</evidence>
<keyword evidence="2" id="KW-0732">Signal</keyword>
<reference evidence="3" key="2">
    <citation type="submission" date="2020-09" db="EMBL/GenBank/DDBJ databases">
        <authorList>
            <person name="Sun Q."/>
            <person name="Ohkuma M."/>
        </authorList>
    </citation>
    <scope>NUCLEOTIDE SEQUENCE</scope>
    <source>
        <strain evidence="3">JCM 4369</strain>
    </source>
</reference>
<gene>
    <name evidence="3" type="ORF">GCM10010260_02990</name>
</gene>
<dbReference type="RefSeq" id="WP_191870787.1">
    <property type="nucleotide sequence ID" value="NZ_BMTD01000001.1"/>
</dbReference>
<organism evidence="3 4">
    <name type="scientific">Streptomyces filipinensis</name>
    <dbReference type="NCBI Taxonomy" id="66887"/>
    <lineage>
        <taxon>Bacteria</taxon>
        <taxon>Bacillati</taxon>
        <taxon>Actinomycetota</taxon>
        <taxon>Actinomycetes</taxon>
        <taxon>Kitasatosporales</taxon>
        <taxon>Streptomycetaceae</taxon>
        <taxon>Streptomyces</taxon>
    </lineage>
</organism>
<reference evidence="3" key="1">
    <citation type="journal article" date="2014" name="Int. J. Syst. Evol. Microbiol.">
        <title>Complete genome sequence of Corynebacterium casei LMG S-19264T (=DSM 44701T), isolated from a smear-ripened cheese.</title>
        <authorList>
            <consortium name="US DOE Joint Genome Institute (JGI-PGF)"/>
            <person name="Walter F."/>
            <person name="Albersmeier A."/>
            <person name="Kalinowski J."/>
            <person name="Ruckert C."/>
        </authorList>
    </citation>
    <scope>NUCLEOTIDE SEQUENCE</scope>
    <source>
        <strain evidence="3">JCM 4369</strain>
    </source>
</reference>
<keyword evidence="4" id="KW-1185">Reference proteome</keyword>
<evidence type="ECO:0000256" key="2">
    <source>
        <dbReference type="SAM" id="SignalP"/>
    </source>
</evidence>
<protein>
    <recommendedName>
        <fullName evidence="5">Secreted protein</fullName>
    </recommendedName>
</protein>
<feature type="compositionally biased region" description="Low complexity" evidence="1">
    <location>
        <begin position="106"/>
        <end position="116"/>
    </location>
</feature>
<evidence type="ECO:0008006" key="5">
    <source>
        <dbReference type="Google" id="ProtNLM"/>
    </source>
</evidence>
<evidence type="ECO:0000313" key="4">
    <source>
        <dbReference type="Proteomes" id="UP000618795"/>
    </source>
</evidence>